<dbReference type="InterPro" id="IPR020846">
    <property type="entry name" value="MFS_dom"/>
</dbReference>
<organism evidence="8 9">
    <name type="scientific">Penicillium egyptiacum</name>
    <dbReference type="NCBI Taxonomy" id="1303716"/>
    <lineage>
        <taxon>Eukaryota</taxon>
        <taxon>Fungi</taxon>
        <taxon>Dikarya</taxon>
        <taxon>Ascomycota</taxon>
        <taxon>Pezizomycotina</taxon>
        <taxon>Eurotiomycetes</taxon>
        <taxon>Eurotiomycetidae</taxon>
        <taxon>Eurotiales</taxon>
        <taxon>Aspergillaceae</taxon>
        <taxon>Penicillium</taxon>
    </lineage>
</organism>
<feature type="transmembrane region" description="Helical" evidence="6">
    <location>
        <begin position="463"/>
        <end position="481"/>
    </location>
</feature>
<evidence type="ECO:0000256" key="5">
    <source>
        <dbReference type="SAM" id="MobiDB-lite"/>
    </source>
</evidence>
<dbReference type="Gene3D" id="1.20.1720.10">
    <property type="entry name" value="Multidrug resistance protein D"/>
    <property type="match status" value="1"/>
</dbReference>
<feature type="transmembrane region" description="Helical" evidence="6">
    <location>
        <begin position="539"/>
        <end position="558"/>
    </location>
</feature>
<feature type="transmembrane region" description="Helical" evidence="6">
    <location>
        <begin position="394"/>
        <end position="414"/>
    </location>
</feature>
<feature type="region of interest" description="Disordered" evidence="5">
    <location>
        <begin position="1"/>
        <end position="58"/>
    </location>
</feature>
<feature type="domain" description="Major facilitator superfamily (MFS) profile" evidence="7">
    <location>
        <begin position="69"/>
        <end position="563"/>
    </location>
</feature>
<feature type="transmembrane region" description="Helical" evidence="6">
    <location>
        <begin position="193"/>
        <end position="217"/>
    </location>
</feature>
<evidence type="ECO:0000256" key="4">
    <source>
        <dbReference type="ARBA" id="ARBA00023136"/>
    </source>
</evidence>
<dbReference type="PANTHER" id="PTHR23501">
    <property type="entry name" value="MAJOR FACILITATOR SUPERFAMILY"/>
    <property type="match status" value="1"/>
</dbReference>
<dbReference type="Pfam" id="PF07690">
    <property type="entry name" value="MFS_1"/>
    <property type="match status" value="1"/>
</dbReference>
<proteinExistence type="predicted"/>
<dbReference type="OrthoDB" id="4139357at2759"/>
<keyword evidence="3 6" id="KW-1133">Transmembrane helix</keyword>
<feature type="transmembrane region" description="Helical" evidence="6">
    <location>
        <begin position="294"/>
        <end position="311"/>
    </location>
</feature>
<accession>A0A9W4P9W7</accession>
<evidence type="ECO:0000313" key="8">
    <source>
        <dbReference type="EMBL" id="CAG8909977.1"/>
    </source>
</evidence>
<keyword evidence="9" id="KW-1185">Reference proteome</keyword>
<dbReference type="Proteomes" id="UP001154252">
    <property type="component" value="Unassembled WGS sequence"/>
</dbReference>
<dbReference type="InterPro" id="IPR011701">
    <property type="entry name" value="MFS"/>
</dbReference>
<evidence type="ECO:0000313" key="9">
    <source>
        <dbReference type="Proteomes" id="UP001154252"/>
    </source>
</evidence>
<keyword evidence="4 6" id="KW-0472">Membrane</keyword>
<dbReference type="GO" id="GO:0022857">
    <property type="term" value="F:transmembrane transporter activity"/>
    <property type="evidence" value="ECO:0007669"/>
    <property type="project" value="InterPro"/>
</dbReference>
<dbReference type="PRINTS" id="PR01036">
    <property type="entry name" value="TCRTETB"/>
</dbReference>
<gene>
    <name evidence="8" type="ORF">PEGY_LOCUS10776</name>
</gene>
<feature type="transmembrane region" description="Helical" evidence="6">
    <location>
        <begin position="159"/>
        <end position="181"/>
    </location>
</feature>
<feature type="transmembrane region" description="Helical" evidence="6">
    <location>
        <begin position="420"/>
        <end position="442"/>
    </location>
</feature>
<feature type="compositionally biased region" description="Polar residues" evidence="5">
    <location>
        <begin position="1"/>
        <end position="12"/>
    </location>
</feature>
<reference evidence="8" key="1">
    <citation type="submission" date="2021-07" db="EMBL/GenBank/DDBJ databases">
        <authorList>
            <person name="Branca A.L. A."/>
        </authorList>
    </citation>
    <scope>NUCLEOTIDE SEQUENCE</scope>
</reference>
<dbReference type="AlphaFoldDB" id="A0A9W4P9W7"/>
<dbReference type="PANTHER" id="PTHR23501:SF156">
    <property type="entry name" value="TRANSPORTER, PUTATIVE-RELATED"/>
    <property type="match status" value="1"/>
</dbReference>
<keyword evidence="2 6" id="KW-0812">Transmembrane</keyword>
<dbReference type="InterPro" id="IPR036259">
    <property type="entry name" value="MFS_trans_sf"/>
</dbReference>
<feature type="transmembrane region" description="Helical" evidence="6">
    <location>
        <begin position="106"/>
        <end position="124"/>
    </location>
</feature>
<comment type="caution">
    <text evidence="8">The sequence shown here is derived from an EMBL/GenBank/DDBJ whole genome shotgun (WGS) entry which is preliminary data.</text>
</comment>
<feature type="transmembrane region" description="Helical" evidence="6">
    <location>
        <begin position="68"/>
        <end position="94"/>
    </location>
</feature>
<dbReference type="PROSITE" id="PS50850">
    <property type="entry name" value="MFS"/>
    <property type="match status" value="1"/>
</dbReference>
<evidence type="ECO:0000256" key="6">
    <source>
        <dbReference type="SAM" id="Phobius"/>
    </source>
</evidence>
<feature type="transmembrane region" description="Helical" evidence="6">
    <location>
        <begin position="263"/>
        <end position="282"/>
    </location>
</feature>
<comment type="subcellular location">
    <subcellularLocation>
        <location evidence="1">Membrane</location>
        <topology evidence="1">Multi-pass membrane protein</topology>
    </subcellularLocation>
</comment>
<feature type="transmembrane region" description="Helical" evidence="6">
    <location>
        <begin position="363"/>
        <end position="387"/>
    </location>
</feature>
<evidence type="ECO:0000256" key="1">
    <source>
        <dbReference type="ARBA" id="ARBA00004141"/>
    </source>
</evidence>
<dbReference type="GO" id="GO:0005886">
    <property type="term" value="C:plasma membrane"/>
    <property type="evidence" value="ECO:0007669"/>
    <property type="project" value="TreeGrafter"/>
</dbReference>
<evidence type="ECO:0000259" key="7">
    <source>
        <dbReference type="PROSITE" id="PS50850"/>
    </source>
</evidence>
<name>A0A9W4P9W7_9EURO</name>
<evidence type="ECO:0000256" key="2">
    <source>
        <dbReference type="ARBA" id="ARBA00022692"/>
    </source>
</evidence>
<evidence type="ECO:0000256" key="3">
    <source>
        <dbReference type="ARBA" id="ARBA00022989"/>
    </source>
</evidence>
<feature type="transmembrane region" description="Helical" evidence="6">
    <location>
        <begin position="136"/>
        <end position="153"/>
    </location>
</feature>
<dbReference type="SUPFAM" id="SSF103473">
    <property type="entry name" value="MFS general substrate transporter"/>
    <property type="match status" value="1"/>
</dbReference>
<feature type="transmembrane region" description="Helical" evidence="6">
    <location>
        <begin position="332"/>
        <end position="351"/>
    </location>
</feature>
<sequence>MIHSEATSSPLTEISAIPDRPRLEQNLEEVEGVEKATETRDTHSPTEQNEQDDAESTTKKPKSLSFKLAFIGLAASLFVFQLDATCLSIALPTIAGELKASSLESFWANLAYTLCGLVMQPVWASISNEFGRKPPLYVSIGLFFVGSIVFATAQNMGIIIIGRVLQGLGGGGIDVLVQVILADMTTLEERSTYLGLMAIPSAVGNIMGPTVGALFATYASWRWIGWINLPWLGIGTPLVIIFLKLRPIPLDSTLVGNLKRLDWIGIALLIIGISILVIPMSWAGSLYPWSSWQTLLPMFLGVAVLIAFGFYEGKPTDPIVPHRIFHSKTGNVTLLGGFLHGAVLVSLLQYLPLLYQAVELQSAILSAVYLLPTSIISVLVAAVSMILVPLFGGYVWLLRLSWVVLTLGSGLLALFEVGSSVSICYGLPILWGQGVALLRLNILPMQASVKNVNDTGLAIGQFLTIRMFGGLVGLTISSSIFNNVFSRTITDTTLRLTGALAPLEDASNAVSFIDSLGSLHVPISTLDQVLGVYLKCFHTIFYVMTSLSALGLVSSIFLDEINLKGRGLGNQRFED</sequence>
<dbReference type="EMBL" id="CAJVRC010000905">
    <property type="protein sequence ID" value="CAG8909977.1"/>
    <property type="molecule type" value="Genomic_DNA"/>
</dbReference>
<feature type="compositionally biased region" description="Basic and acidic residues" evidence="5">
    <location>
        <begin position="32"/>
        <end position="44"/>
    </location>
</feature>
<feature type="transmembrane region" description="Helical" evidence="6">
    <location>
        <begin position="223"/>
        <end position="243"/>
    </location>
</feature>
<protein>
    <recommendedName>
        <fullName evidence="7">Major facilitator superfamily (MFS) profile domain-containing protein</fullName>
    </recommendedName>
</protein>